<evidence type="ECO:0000313" key="1">
    <source>
        <dbReference type="EMBL" id="MCM8568537.1"/>
    </source>
</evidence>
<reference evidence="1" key="1">
    <citation type="submission" date="2022-06" db="EMBL/GenBank/DDBJ databases">
        <title>Gramella sediminis sp. nov., isolated from deep-sea sediment of the Indian Ocean.</title>
        <authorList>
            <person name="Yang L."/>
        </authorList>
    </citation>
    <scope>NUCLEOTIDE SEQUENCE</scope>
    <source>
        <strain evidence="1">HMD3159</strain>
    </source>
</reference>
<name>A0ABT0YYJ0_9FLAO</name>
<dbReference type="RefSeq" id="WP_252110930.1">
    <property type="nucleotide sequence ID" value="NZ_JAMSCK010000001.1"/>
</dbReference>
<dbReference type="Proteomes" id="UP001155077">
    <property type="component" value="Unassembled WGS sequence"/>
</dbReference>
<accession>A0ABT0YYJ0</accession>
<gene>
    <name evidence="1" type="ORF">NE848_04055</name>
</gene>
<sequence length="70" mass="7877">MKSDNEDKVYDAAVCLALYGGNETGSRTLEQFAKMNYPLSENIIPAIDILPDLDFIGRKREENIARNIQS</sequence>
<protein>
    <submittedName>
        <fullName evidence="1">Uncharacterized protein</fullName>
    </submittedName>
</protein>
<proteinExistence type="predicted"/>
<organism evidence="1 2">
    <name type="scientific">Gramella jeungdoensis</name>
    <dbReference type="NCBI Taxonomy" id="708091"/>
    <lineage>
        <taxon>Bacteria</taxon>
        <taxon>Pseudomonadati</taxon>
        <taxon>Bacteroidota</taxon>
        <taxon>Flavobacteriia</taxon>
        <taxon>Flavobacteriales</taxon>
        <taxon>Flavobacteriaceae</taxon>
        <taxon>Christiangramia</taxon>
    </lineage>
</organism>
<evidence type="ECO:0000313" key="2">
    <source>
        <dbReference type="Proteomes" id="UP001155077"/>
    </source>
</evidence>
<comment type="caution">
    <text evidence="1">The sequence shown here is derived from an EMBL/GenBank/DDBJ whole genome shotgun (WGS) entry which is preliminary data.</text>
</comment>
<keyword evidence="2" id="KW-1185">Reference proteome</keyword>
<dbReference type="EMBL" id="JAMSCK010000001">
    <property type="protein sequence ID" value="MCM8568537.1"/>
    <property type="molecule type" value="Genomic_DNA"/>
</dbReference>